<evidence type="ECO:0000256" key="1">
    <source>
        <dbReference type="SAM" id="Coils"/>
    </source>
</evidence>
<dbReference type="PANTHER" id="PTHR28309:SF1">
    <property type="entry name" value="REQUIRED FOR EXCISION 1-B DOMAIN-CONTAINING PROTEIN"/>
    <property type="match status" value="1"/>
</dbReference>
<name>A0AAV2YVY7_9STRA</name>
<comment type="caution">
    <text evidence="2">The sequence shown here is derived from an EMBL/GenBank/DDBJ whole genome shotgun (WGS) entry which is preliminary data.</text>
</comment>
<organism evidence="2 3">
    <name type="scientific">Lagenidium giganteum</name>
    <dbReference type="NCBI Taxonomy" id="4803"/>
    <lineage>
        <taxon>Eukaryota</taxon>
        <taxon>Sar</taxon>
        <taxon>Stramenopiles</taxon>
        <taxon>Oomycota</taxon>
        <taxon>Peronosporomycetes</taxon>
        <taxon>Pythiales</taxon>
        <taxon>Pythiaceae</taxon>
    </lineage>
</organism>
<reference evidence="2" key="1">
    <citation type="submission" date="2022-11" db="EMBL/GenBank/DDBJ databases">
        <authorList>
            <person name="Morgan W.R."/>
            <person name="Tartar A."/>
        </authorList>
    </citation>
    <scope>NUCLEOTIDE SEQUENCE</scope>
    <source>
        <strain evidence="2">ARSEF 373</strain>
    </source>
</reference>
<feature type="coiled-coil region" evidence="1">
    <location>
        <begin position="94"/>
        <end position="125"/>
    </location>
</feature>
<keyword evidence="3" id="KW-1185">Reference proteome</keyword>
<reference evidence="2" key="2">
    <citation type="journal article" date="2023" name="Microbiol Resour">
        <title>Decontamination and Annotation of the Draft Genome Sequence of the Oomycete Lagenidium giganteum ARSEF 373.</title>
        <authorList>
            <person name="Morgan W.R."/>
            <person name="Tartar A."/>
        </authorList>
    </citation>
    <scope>NUCLEOTIDE SEQUENCE</scope>
    <source>
        <strain evidence="2">ARSEF 373</strain>
    </source>
</reference>
<dbReference type="Proteomes" id="UP001146120">
    <property type="component" value="Unassembled WGS sequence"/>
</dbReference>
<feature type="non-terminal residue" evidence="2">
    <location>
        <position position="1"/>
    </location>
</feature>
<protein>
    <submittedName>
        <fullName evidence="2">Uncharacterized protein</fullName>
    </submittedName>
</protein>
<dbReference type="PANTHER" id="PTHR28309">
    <property type="entry name" value="REQUIRED FOR EXCISION 1-B DOMAIN-CONTAINING PROTEIN"/>
    <property type="match status" value="1"/>
</dbReference>
<keyword evidence="1" id="KW-0175">Coiled coil</keyword>
<accession>A0AAV2YVY7</accession>
<dbReference type="EMBL" id="DAKRPA010000087">
    <property type="protein sequence ID" value="DAZ99232.1"/>
    <property type="molecule type" value="Genomic_DNA"/>
</dbReference>
<evidence type="ECO:0000313" key="3">
    <source>
        <dbReference type="Proteomes" id="UP001146120"/>
    </source>
</evidence>
<proteinExistence type="predicted"/>
<dbReference type="InterPro" id="IPR039491">
    <property type="entry name" value="REX1-B"/>
</dbReference>
<gene>
    <name evidence="2" type="ORF">N0F65_008099</name>
</gene>
<dbReference type="Pfam" id="PF14966">
    <property type="entry name" value="DNA_repr_REX1B"/>
    <property type="match status" value="1"/>
</dbReference>
<evidence type="ECO:0000313" key="2">
    <source>
        <dbReference type="EMBL" id="DAZ99232.1"/>
    </source>
</evidence>
<sequence>RGFQEHKATAHFQEFCTAITKRFAKASEQVNAVERLLQQREQQHTAKLIRNVQENEKEKLLLTSALFVELMRLDDQEQSTEPDATISSLLEQSVATLKEKNAAIVERINDTLEEIRETLTELCETE</sequence>
<dbReference type="AlphaFoldDB" id="A0AAV2YVY7"/>